<dbReference type="Gene3D" id="4.10.410.40">
    <property type="match status" value="1"/>
</dbReference>
<protein>
    <submittedName>
        <fullName evidence="3">Phage tail protein</fullName>
    </submittedName>
</protein>
<dbReference type="EMBL" id="PDDV01000013">
    <property type="protein sequence ID" value="PEH72085.1"/>
    <property type="molecule type" value="Genomic_DNA"/>
</dbReference>
<dbReference type="RefSeq" id="WP_078000568.1">
    <property type="nucleotide sequence ID" value="NZ_MSSL01000037.1"/>
</dbReference>
<dbReference type="OrthoDB" id="5600775at2"/>
<proteinExistence type="predicted"/>
<dbReference type="AlphaFoldDB" id="A0A2A7U141"/>
<gene>
    <name evidence="3" type="ORF">CRM76_09225</name>
</gene>
<feature type="region of interest" description="Disordered" evidence="1">
    <location>
        <begin position="52"/>
        <end position="72"/>
    </location>
</feature>
<sequence>MAEALKSEPIKGAKTTLWYYIGRGIGTAQSPESDWRQLGKLKAIQPGEIQVDTEEESYLDDPNADWKQSSPGQKSISAVSATLAWMPGDPGQQALMDAVMTDKNLTFRIKYPNGTLDLFSGFISSLGKENVGVKDTITRTIKIQPSGKPTSAEELIPVLTGIKISAGKSADNTVISLAGTQGKWTGTAAVAKGRISLTIDPIPTGAAIPELKVVSSAPDKAIVPDATTPDIQPLLAGEAIITVTGGGFSDKVTLTLS</sequence>
<dbReference type="Proteomes" id="UP000219788">
    <property type="component" value="Unassembled WGS sequence"/>
</dbReference>
<reference evidence="4" key="1">
    <citation type="submission" date="2017-09" db="EMBL/GenBank/DDBJ databases">
        <title>FDA dAtabase for Regulatory Grade micrObial Sequences (FDA-ARGOS): Supporting development and validation of Infectious Disease Dx tests.</title>
        <authorList>
            <person name="Goldberg B."/>
            <person name="Campos J."/>
            <person name="Tallon L."/>
            <person name="Sadzewicz L."/>
            <person name="Ott S."/>
            <person name="Zhao X."/>
            <person name="Nagaraj S."/>
            <person name="Vavikolanu K."/>
            <person name="Aluvathingal J."/>
            <person name="Nadendla S."/>
            <person name="Geyer C."/>
            <person name="Sichtig H."/>
        </authorList>
    </citation>
    <scope>NUCLEOTIDE SEQUENCE [LARGE SCALE GENOMIC DNA]</scope>
    <source>
        <strain evidence="4">FDAARGOS_370</strain>
    </source>
</reference>
<feature type="compositionally biased region" description="Acidic residues" evidence="1">
    <location>
        <begin position="52"/>
        <end position="63"/>
    </location>
</feature>
<dbReference type="Pfam" id="PF16461">
    <property type="entry name" value="Phage_TTP_12"/>
    <property type="match status" value="1"/>
</dbReference>
<comment type="caution">
    <text evidence="3">The sequence shown here is derived from an EMBL/GenBank/DDBJ whole genome shotgun (WGS) entry which is preliminary data.</text>
</comment>
<accession>A0A2A7U141</accession>
<evidence type="ECO:0000313" key="3">
    <source>
        <dbReference type="EMBL" id="PEH72085.1"/>
    </source>
</evidence>
<feature type="domain" description="Lambda phage tail tube protein N-terminal" evidence="2">
    <location>
        <begin position="32"/>
        <end position="151"/>
    </location>
</feature>
<evidence type="ECO:0000259" key="2">
    <source>
        <dbReference type="Pfam" id="PF16461"/>
    </source>
</evidence>
<evidence type="ECO:0000256" key="1">
    <source>
        <dbReference type="SAM" id="MobiDB-lite"/>
    </source>
</evidence>
<dbReference type="InterPro" id="IPR032494">
    <property type="entry name" value="Phage_TTP_N"/>
</dbReference>
<organism evidence="3 4">
    <name type="scientific">Edwardsiella tarda</name>
    <dbReference type="NCBI Taxonomy" id="636"/>
    <lineage>
        <taxon>Bacteria</taxon>
        <taxon>Pseudomonadati</taxon>
        <taxon>Pseudomonadota</taxon>
        <taxon>Gammaproteobacteria</taxon>
        <taxon>Enterobacterales</taxon>
        <taxon>Hafniaceae</taxon>
        <taxon>Edwardsiella</taxon>
    </lineage>
</organism>
<evidence type="ECO:0000313" key="4">
    <source>
        <dbReference type="Proteomes" id="UP000219788"/>
    </source>
</evidence>
<name>A0A2A7U141_EDWTA</name>